<evidence type="ECO:0000313" key="3">
    <source>
        <dbReference type="EMBL" id="KAL1522689.1"/>
    </source>
</evidence>
<keyword evidence="4" id="KW-1185">Reference proteome</keyword>
<organism evidence="3 4">
    <name type="scientific">Prymnesium parvum</name>
    <name type="common">Toxic golden alga</name>
    <dbReference type="NCBI Taxonomy" id="97485"/>
    <lineage>
        <taxon>Eukaryota</taxon>
        <taxon>Haptista</taxon>
        <taxon>Haptophyta</taxon>
        <taxon>Prymnesiophyceae</taxon>
        <taxon>Prymnesiales</taxon>
        <taxon>Prymnesiaceae</taxon>
        <taxon>Prymnesium</taxon>
    </lineage>
</organism>
<feature type="compositionally biased region" description="Low complexity" evidence="1">
    <location>
        <begin position="511"/>
        <end position="521"/>
    </location>
</feature>
<evidence type="ECO:0000256" key="1">
    <source>
        <dbReference type="SAM" id="MobiDB-lite"/>
    </source>
</evidence>
<evidence type="ECO:0000313" key="4">
    <source>
        <dbReference type="Proteomes" id="UP001515480"/>
    </source>
</evidence>
<dbReference type="AlphaFoldDB" id="A0AB34JL73"/>
<gene>
    <name evidence="3" type="ORF">AB1Y20_017665</name>
</gene>
<comment type="caution">
    <text evidence="3">The sequence shown here is derived from an EMBL/GenBank/DDBJ whole genome shotgun (WGS) entry which is preliminary data.</text>
</comment>
<feature type="region of interest" description="Disordered" evidence="1">
    <location>
        <begin position="314"/>
        <end position="346"/>
    </location>
</feature>
<reference evidence="3 4" key="1">
    <citation type="journal article" date="2024" name="Science">
        <title>Giant polyketide synthase enzymes in the biosynthesis of giant marine polyether toxins.</title>
        <authorList>
            <person name="Fallon T.R."/>
            <person name="Shende V.V."/>
            <person name="Wierzbicki I.H."/>
            <person name="Pendleton A.L."/>
            <person name="Watervoot N.F."/>
            <person name="Auber R.P."/>
            <person name="Gonzalez D.J."/>
            <person name="Wisecaver J.H."/>
            <person name="Moore B.S."/>
        </authorList>
    </citation>
    <scope>NUCLEOTIDE SEQUENCE [LARGE SCALE GENOMIC DNA]</scope>
    <source>
        <strain evidence="3 4">12B1</strain>
    </source>
</reference>
<proteinExistence type="predicted"/>
<name>A0AB34JL73_PRYPA</name>
<keyword evidence="2" id="KW-0732">Signal</keyword>
<feature type="region of interest" description="Disordered" evidence="1">
    <location>
        <begin position="508"/>
        <end position="543"/>
    </location>
</feature>
<sequence length="543" mass="59194">MKFAAMYAHVALLALAAAEPPAPSVQCTACTLVMRRLHGAVNATKEELEASKAFNDEKAKKIDKVQKAQTKRWLKMEYGVALRAGVEEELENVCRRDELTVSKAVADACAALVESHEDDLPRAAIDGVGWAWCSKVVPGCDEAGVKEALNSRRRLKSEKAPKGKALYAAGGVVRRLVGGTYSSYVGQSSTTVFVMLHHSAASAATDYKPNDMRFANAVGQFYALAHTLNGSSANVQFAQMDMQKNEIPGALHLGDPEGLQLALYVGGQEPKLLPQPGEATLAFNDGEELKSRITQFFLSFAKTRDAEIVRHLLRKEQQRETKARSKGSDQQRKRASKPKGATDQISKAMRRKQECDVCLMGMAELAAALIEAKEEMALTHEAAERKQKAIEGVQKAQTKRWLKQEYKVALAAAVEDRLDRLCDSNATRLVCDKQADEEVLTVWHNAHSSLASCQNTASVRCRSLLDEHAEALLRASLDGKGTGFCSSLLSDCDASRSGFVRLLEQARQLTSNSSADASDSSSLRRQHEGDPSLSSDGITKDEL</sequence>
<accession>A0AB34JL73</accession>
<dbReference type="Proteomes" id="UP001515480">
    <property type="component" value="Unassembled WGS sequence"/>
</dbReference>
<feature type="compositionally biased region" description="Basic and acidic residues" evidence="1">
    <location>
        <begin position="314"/>
        <end position="332"/>
    </location>
</feature>
<dbReference type="EMBL" id="JBGBPQ010000006">
    <property type="protein sequence ID" value="KAL1522689.1"/>
    <property type="molecule type" value="Genomic_DNA"/>
</dbReference>
<feature type="signal peptide" evidence="2">
    <location>
        <begin position="1"/>
        <end position="18"/>
    </location>
</feature>
<evidence type="ECO:0000256" key="2">
    <source>
        <dbReference type="SAM" id="SignalP"/>
    </source>
</evidence>
<feature type="chain" id="PRO_5044268853" evidence="2">
    <location>
        <begin position="19"/>
        <end position="543"/>
    </location>
</feature>
<protein>
    <submittedName>
        <fullName evidence="3">Uncharacterized protein</fullName>
    </submittedName>
</protein>